<evidence type="ECO:0000313" key="2">
    <source>
        <dbReference type="EMBL" id="RUP44847.1"/>
    </source>
</evidence>
<protein>
    <submittedName>
        <fullName evidence="2">Uncharacterized protein</fullName>
    </submittedName>
</protein>
<dbReference type="AlphaFoldDB" id="A0A433D1Y3"/>
<comment type="caution">
    <text evidence="2">The sequence shown here is derived from an EMBL/GenBank/DDBJ whole genome shotgun (WGS) entry which is preliminary data.</text>
</comment>
<sequence length="246" mass="27088">MCELGKSTDYERSESSDDKLEETKSETSTFEKVIDPETKSKDIETKSKTSTAKELINVIAEGVAVNFYTSKEKEEVFWEDIIMVVDADIIVMVNETVVTTERGAAVPIGCAVLTCAGILAKKNGAIEGPTTTKITTTTVVDTMMNGTVVGQLMTEFGVFPKRWFFIKSQTKGLVLGVKRDSKEAGAKLVLCKINLKVYTYFLWTYHNGFLVNHATNYVIDAEGGDLVSGTQIIQWQQKSIAKAANQ</sequence>
<accession>A0A433D1Y3</accession>
<dbReference type="SUPFAM" id="SSF50370">
    <property type="entry name" value="Ricin B-like lectins"/>
    <property type="match status" value="1"/>
</dbReference>
<feature type="compositionally biased region" description="Basic and acidic residues" evidence="1">
    <location>
        <begin position="1"/>
        <end position="25"/>
    </location>
</feature>
<evidence type="ECO:0000313" key="3">
    <source>
        <dbReference type="Proteomes" id="UP000268093"/>
    </source>
</evidence>
<dbReference type="OrthoDB" id="40579at2759"/>
<reference evidence="2 3" key="1">
    <citation type="journal article" date="2018" name="New Phytol.">
        <title>Phylogenomics of Endogonaceae and evolution of mycorrhizas within Mucoromycota.</title>
        <authorList>
            <person name="Chang Y."/>
            <person name="Desiro A."/>
            <person name="Na H."/>
            <person name="Sandor L."/>
            <person name="Lipzen A."/>
            <person name="Clum A."/>
            <person name="Barry K."/>
            <person name="Grigoriev I.V."/>
            <person name="Martin F.M."/>
            <person name="Stajich J.E."/>
            <person name="Smith M.E."/>
            <person name="Bonito G."/>
            <person name="Spatafora J.W."/>
        </authorList>
    </citation>
    <scope>NUCLEOTIDE SEQUENCE [LARGE SCALE GENOMIC DNA]</scope>
    <source>
        <strain evidence="2 3">GMNB39</strain>
    </source>
</reference>
<feature type="region of interest" description="Disordered" evidence="1">
    <location>
        <begin position="1"/>
        <end position="46"/>
    </location>
</feature>
<gene>
    <name evidence="2" type="ORF">BC936DRAFT_148943</name>
</gene>
<dbReference type="InterPro" id="IPR035992">
    <property type="entry name" value="Ricin_B-like_lectins"/>
</dbReference>
<dbReference type="Proteomes" id="UP000268093">
    <property type="component" value="Unassembled WGS sequence"/>
</dbReference>
<organism evidence="2 3">
    <name type="scientific">Jimgerdemannia flammicorona</name>
    <dbReference type="NCBI Taxonomy" id="994334"/>
    <lineage>
        <taxon>Eukaryota</taxon>
        <taxon>Fungi</taxon>
        <taxon>Fungi incertae sedis</taxon>
        <taxon>Mucoromycota</taxon>
        <taxon>Mucoromycotina</taxon>
        <taxon>Endogonomycetes</taxon>
        <taxon>Endogonales</taxon>
        <taxon>Endogonaceae</taxon>
        <taxon>Jimgerdemannia</taxon>
    </lineage>
</organism>
<name>A0A433D1Y3_9FUNG</name>
<dbReference type="Gene3D" id="2.80.10.50">
    <property type="match status" value="1"/>
</dbReference>
<keyword evidence="3" id="KW-1185">Reference proteome</keyword>
<feature type="compositionally biased region" description="Basic and acidic residues" evidence="1">
    <location>
        <begin position="32"/>
        <end position="46"/>
    </location>
</feature>
<evidence type="ECO:0000256" key="1">
    <source>
        <dbReference type="SAM" id="MobiDB-lite"/>
    </source>
</evidence>
<dbReference type="EMBL" id="RBNI01008255">
    <property type="protein sequence ID" value="RUP44847.1"/>
    <property type="molecule type" value="Genomic_DNA"/>
</dbReference>
<proteinExistence type="predicted"/>